<dbReference type="AlphaFoldDB" id="A0A1J4QCV1"/>
<feature type="signal peptide" evidence="1">
    <location>
        <begin position="1"/>
        <end position="18"/>
    </location>
</feature>
<organism evidence="3 4">
    <name type="scientific">Oceanisphaera psychrotolerans</name>
    <dbReference type="NCBI Taxonomy" id="1414654"/>
    <lineage>
        <taxon>Bacteria</taxon>
        <taxon>Pseudomonadati</taxon>
        <taxon>Pseudomonadota</taxon>
        <taxon>Gammaproteobacteria</taxon>
        <taxon>Aeromonadales</taxon>
        <taxon>Aeromonadaceae</taxon>
        <taxon>Oceanisphaera</taxon>
    </lineage>
</organism>
<keyword evidence="1" id="KW-0732">Signal</keyword>
<feature type="chain" id="PRO_5009632298" description="DUF547 domain-containing protein" evidence="1">
    <location>
        <begin position="19"/>
        <end position="261"/>
    </location>
</feature>
<dbReference type="Pfam" id="PF04784">
    <property type="entry name" value="DUF547"/>
    <property type="match status" value="1"/>
</dbReference>
<dbReference type="PANTHER" id="PTHR46361:SF3">
    <property type="entry name" value="ELECTRON CARRIER_ PROTEIN DISULFIDE OXIDOREDUCTASE"/>
    <property type="match status" value="1"/>
</dbReference>
<dbReference type="EMBL" id="MDKE01000068">
    <property type="protein sequence ID" value="OIN04509.1"/>
    <property type="molecule type" value="Genomic_DNA"/>
</dbReference>
<proteinExistence type="predicted"/>
<dbReference type="OrthoDB" id="526867at2"/>
<accession>A0A1J4QCV1</accession>
<gene>
    <name evidence="3" type="ORF">BFR47_06330</name>
</gene>
<feature type="domain" description="DUF547" evidence="2">
    <location>
        <begin position="73"/>
        <end position="184"/>
    </location>
</feature>
<comment type="caution">
    <text evidence="3">The sequence shown here is derived from an EMBL/GenBank/DDBJ whole genome shotgun (WGS) entry which is preliminary data.</text>
</comment>
<dbReference type="InterPro" id="IPR006869">
    <property type="entry name" value="DUF547"/>
</dbReference>
<keyword evidence="4" id="KW-1185">Reference proteome</keyword>
<sequence length="261" mass="30293">MKTLLLSLLLMVGLPAQAASFSHQPWQALLDRHLVVQDQGRVTQVNYRTMAADRARLQQYLQALSAVEKEQFNRWPEAERLAFLINAYNAWTVELVLTRYPDLDSIKDLGNWLKSPWQQDFIPLLGQTRSLDDIEHRLIREHFSEPRIHFAVNCASIGCPALAPQAYNADQLEQQLEQATRLFLSDKSRNRLKDDRLQVSSIFKWYQDDFRTAQGNSHPPASFLARFDQELELTPGQQQALRDGRLSIEYLDYDWRLNEAP</sequence>
<reference evidence="3 4" key="1">
    <citation type="submission" date="2016-07" db="EMBL/GenBank/DDBJ databases">
        <title>Draft Genome Sequence of Oceanisphaera psychrotolerans, isolated from coastal sediment samples.</title>
        <authorList>
            <person name="Zhuo S."/>
            <person name="Ruan Z."/>
        </authorList>
    </citation>
    <scope>NUCLEOTIDE SEQUENCE [LARGE SCALE GENOMIC DNA]</scope>
    <source>
        <strain evidence="3 4">LAM-WHM-ZC</strain>
    </source>
</reference>
<dbReference type="RefSeq" id="WP_071473995.1">
    <property type="nucleotide sequence ID" value="NZ_MDKE01000068.1"/>
</dbReference>
<name>A0A1J4QCV1_9GAMM</name>
<evidence type="ECO:0000259" key="2">
    <source>
        <dbReference type="Pfam" id="PF04784"/>
    </source>
</evidence>
<protein>
    <recommendedName>
        <fullName evidence="2">DUF547 domain-containing protein</fullName>
    </recommendedName>
</protein>
<dbReference type="PANTHER" id="PTHR46361">
    <property type="entry name" value="ELECTRON CARRIER/ PROTEIN DISULFIDE OXIDOREDUCTASE"/>
    <property type="match status" value="1"/>
</dbReference>
<dbReference type="Proteomes" id="UP000243073">
    <property type="component" value="Unassembled WGS sequence"/>
</dbReference>
<dbReference type="STRING" id="1414654.BFR47_06330"/>
<evidence type="ECO:0000313" key="4">
    <source>
        <dbReference type="Proteomes" id="UP000243073"/>
    </source>
</evidence>
<evidence type="ECO:0000256" key="1">
    <source>
        <dbReference type="SAM" id="SignalP"/>
    </source>
</evidence>
<evidence type="ECO:0000313" key="3">
    <source>
        <dbReference type="EMBL" id="OIN04509.1"/>
    </source>
</evidence>